<dbReference type="Gene3D" id="3.20.20.210">
    <property type="match status" value="1"/>
</dbReference>
<evidence type="ECO:0000313" key="2">
    <source>
        <dbReference type="EMBL" id="QNM08647.1"/>
    </source>
</evidence>
<name>A0A7G9GCW5_9FIRM</name>
<protein>
    <submittedName>
        <fullName evidence="2">Methyltransferase</fullName>
    </submittedName>
</protein>
<dbReference type="GO" id="GO:0008168">
    <property type="term" value="F:methyltransferase activity"/>
    <property type="evidence" value="ECO:0007669"/>
    <property type="project" value="UniProtKB-KW"/>
</dbReference>
<dbReference type="InterPro" id="IPR000257">
    <property type="entry name" value="Uroporphyrinogen_deCOase"/>
</dbReference>
<dbReference type="PANTHER" id="PTHR47099:SF1">
    <property type="entry name" value="METHYLCOBAMIDE:COM METHYLTRANSFERASE MTBA"/>
    <property type="match status" value="1"/>
</dbReference>
<dbReference type="InterPro" id="IPR038071">
    <property type="entry name" value="UROD/MetE-like_sf"/>
</dbReference>
<dbReference type="AlphaFoldDB" id="A0A7G9GCW5"/>
<dbReference type="Pfam" id="PF01208">
    <property type="entry name" value="URO-D"/>
    <property type="match status" value="1"/>
</dbReference>
<keyword evidence="2" id="KW-0808">Transferase</keyword>
<accession>A0A7G9GCW5</accession>
<dbReference type="GO" id="GO:0004853">
    <property type="term" value="F:uroporphyrinogen decarboxylase activity"/>
    <property type="evidence" value="ECO:0007669"/>
    <property type="project" value="InterPro"/>
</dbReference>
<dbReference type="GO" id="GO:0006779">
    <property type="term" value="P:porphyrin-containing compound biosynthetic process"/>
    <property type="evidence" value="ECO:0007669"/>
    <property type="project" value="InterPro"/>
</dbReference>
<feature type="domain" description="Uroporphyrinogen decarboxylase (URO-D)" evidence="1">
    <location>
        <begin position="217"/>
        <end position="418"/>
    </location>
</feature>
<proteinExistence type="predicted"/>
<keyword evidence="3" id="KW-1185">Reference proteome</keyword>
<dbReference type="PANTHER" id="PTHR47099">
    <property type="entry name" value="METHYLCOBAMIDE:COM METHYLTRANSFERASE MTBA"/>
    <property type="match status" value="1"/>
</dbReference>
<dbReference type="InterPro" id="IPR052024">
    <property type="entry name" value="Methanogen_methyltrans"/>
</dbReference>
<dbReference type="KEGG" id="whj:H9Q79_17650"/>
<keyword evidence="2" id="KW-0489">Methyltransferase</keyword>
<dbReference type="GO" id="GO:0032259">
    <property type="term" value="P:methylation"/>
    <property type="evidence" value="ECO:0007669"/>
    <property type="project" value="UniProtKB-KW"/>
</dbReference>
<gene>
    <name evidence="2" type="ORF">H9Q79_17650</name>
</gene>
<dbReference type="RefSeq" id="WP_118644626.1">
    <property type="nucleotide sequence ID" value="NZ_CP060635.1"/>
</dbReference>
<evidence type="ECO:0000259" key="1">
    <source>
        <dbReference type="Pfam" id="PF01208"/>
    </source>
</evidence>
<dbReference type="Proteomes" id="UP000515860">
    <property type="component" value="Chromosome"/>
</dbReference>
<organism evidence="2 3">
    <name type="scientific">Wansuia hejianensis</name>
    <dbReference type="NCBI Taxonomy" id="2763667"/>
    <lineage>
        <taxon>Bacteria</taxon>
        <taxon>Bacillati</taxon>
        <taxon>Bacillota</taxon>
        <taxon>Clostridia</taxon>
        <taxon>Lachnospirales</taxon>
        <taxon>Lachnospiraceae</taxon>
        <taxon>Wansuia</taxon>
    </lineage>
</organism>
<dbReference type="EMBL" id="CP060635">
    <property type="protein sequence ID" value="QNM08647.1"/>
    <property type="molecule type" value="Genomic_DNA"/>
</dbReference>
<evidence type="ECO:0000313" key="3">
    <source>
        <dbReference type="Proteomes" id="UP000515860"/>
    </source>
</evidence>
<sequence length="419" mass="47753">MNSREKFIETLHHRDCGKITFDLGGTKATGINASLLYRLRKAYGRDEPVKIYDTFQMLGLVDEIDAKMFGIDVLSIWSDMTVFGYRNDEWKPWTTPDGTPALIGKSACITEQNRRLYMHPQGDPDAAPSGCMPLDGGHYFDYVTRQEEFDEDALNGYEDYKDQLEVMTIDDRTLDFYRKQAEHYFNTTDCGIVLNAEYGNMGATSMISGGYVKRTPGIRDFSEFLVAHSMYPEYIEEIFEAWTKLCIRNLELLYQAVGDKAQAVFLCGTDFGTQHSEIMSKSMFQELYVPYFRRTNGWVHEHTPWKTVYHSCGSLVNILDDMIDCGIDCLNPIQISADHMEPAGLKEKYGDSLTFWGGAVDGQTTMAGGTPDDVEHQLRENIEILRNGGGFVCSVVHNLQNNYELENVQRVLDVVREYR</sequence>
<reference evidence="2 3" key="1">
    <citation type="submission" date="2020-08" db="EMBL/GenBank/DDBJ databases">
        <authorList>
            <person name="Liu C."/>
            <person name="Sun Q."/>
        </authorList>
    </citation>
    <scope>NUCLEOTIDE SEQUENCE [LARGE SCALE GENOMIC DNA]</scope>
    <source>
        <strain evidence="2 3">NSJ-29</strain>
    </source>
</reference>
<dbReference type="SUPFAM" id="SSF51726">
    <property type="entry name" value="UROD/MetE-like"/>
    <property type="match status" value="1"/>
</dbReference>